<dbReference type="InterPro" id="IPR000253">
    <property type="entry name" value="FHA_dom"/>
</dbReference>
<dbReference type="eggNOG" id="ENOG502QQ7Y">
    <property type="taxonomic scope" value="Eukaryota"/>
</dbReference>
<dbReference type="InterPro" id="IPR001357">
    <property type="entry name" value="BRCT_dom"/>
</dbReference>
<dbReference type="AlphaFoldDB" id="A7S415"/>
<evidence type="ECO:0000256" key="3">
    <source>
        <dbReference type="ARBA" id="ARBA00020013"/>
    </source>
</evidence>
<organism evidence="14 15">
    <name type="scientific">Nematostella vectensis</name>
    <name type="common">Starlet sea anemone</name>
    <dbReference type="NCBI Taxonomy" id="45351"/>
    <lineage>
        <taxon>Eukaryota</taxon>
        <taxon>Metazoa</taxon>
        <taxon>Cnidaria</taxon>
        <taxon>Anthozoa</taxon>
        <taxon>Hexacorallia</taxon>
        <taxon>Actiniaria</taxon>
        <taxon>Edwardsiidae</taxon>
        <taxon>Nematostella</taxon>
    </lineage>
</organism>
<keyword evidence="15" id="KW-1185">Reference proteome</keyword>
<dbReference type="InterPro" id="IPR040227">
    <property type="entry name" value="Nibrin-rel"/>
</dbReference>
<feature type="compositionally biased region" description="Polar residues" evidence="11">
    <location>
        <begin position="492"/>
        <end position="505"/>
    </location>
</feature>
<dbReference type="GO" id="GO:0007095">
    <property type="term" value="P:mitotic G2 DNA damage checkpoint signaling"/>
    <property type="evidence" value="ECO:0000318"/>
    <property type="project" value="GO_Central"/>
</dbReference>
<dbReference type="InterPro" id="IPR036420">
    <property type="entry name" value="BRCT_dom_sf"/>
</dbReference>
<dbReference type="SMART" id="SM00240">
    <property type="entry name" value="FHA"/>
    <property type="match status" value="1"/>
</dbReference>
<evidence type="ECO:0000256" key="2">
    <source>
        <dbReference type="ARBA" id="ARBA00004322"/>
    </source>
</evidence>
<comment type="subcellular location">
    <subcellularLocation>
        <location evidence="1">Chromosome</location>
    </subcellularLocation>
    <subcellularLocation>
        <location evidence="2">Nucleus</location>
        <location evidence="2">PML body</location>
    </subcellularLocation>
</comment>
<reference evidence="14 15" key="1">
    <citation type="journal article" date="2007" name="Science">
        <title>Sea anemone genome reveals ancestral eumetazoan gene repertoire and genomic organization.</title>
        <authorList>
            <person name="Putnam N.H."/>
            <person name="Srivastava M."/>
            <person name="Hellsten U."/>
            <person name="Dirks B."/>
            <person name="Chapman J."/>
            <person name="Salamov A."/>
            <person name="Terry A."/>
            <person name="Shapiro H."/>
            <person name="Lindquist E."/>
            <person name="Kapitonov V.V."/>
            <person name="Jurka J."/>
            <person name="Genikhovich G."/>
            <person name="Grigoriev I.V."/>
            <person name="Lucas S.M."/>
            <person name="Steele R.E."/>
            <person name="Finnerty J.R."/>
            <person name="Technau U."/>
            <person name="Martindale M.Q."/>
            <person name="Rokhsar D.S."/>
        </authorList>
    </citation>
    <scope>NUCLEOTIDE SEQUENCE [LARGE SCALE GENOMIC DNA]</scope>
    <source>
        <strain evidence="15">CH2 X CH6</strain>
    </source>
</reference>
<keyword evidence="7" id="KW-0539">Nucleus</keyword>
<dbReference type="Gene3D" id="3.40.50.10980">
    <property type="entry name" value="Nibrin, BRCT2 domain"/>
    <property type="match status" value="1"/>
</dbReference>
<dbReference type="Gene3D" id="2.60.200.20">
    <property type="match status" value="1"/>
</dbReference>
<dbReference type="GO" id="GO:0005694">
    <property type="term" value="C:chromosome"/>
    <property type="evidence" value="ECO:0007669"/>
    <property type="project" value="UniProtKB-SubCell"/>
</dbReference>
<comment type="similarity">
    <text evidence="10">Belongs to the Nibrin family.</text>
</comment>
<dbReference type="Gene3D" id="3.40.50.10190">
    <property type="entry name" value="BRCT domain"/>
    <property type="match status" value="1"/>
</dbReference>
<dbReference type="InParanoid" id="A7S415"/>
<dbReference type="Pfam" id="PF16508">
    <property type="entry name" value="NIBRIN_BRCT_II"/>
    <property type="match status" value="1"/>
</dbReference>
<evidence type="ECO:0000259" key="12">
    <source>
        <dbReference type="PROSITE" id="PS50006"/>
    </source>
</evidence>
<dbReference type="PhylomeDB" id="A7S415"/>
<dbReference type="PANTHER" id="PTHR12162:SF0">
    <property type="entry name" value="NIBRIN"/>
    <property type="match status" value="1"/>
</dbReference>
<dbReference type="GO" id="GO:0003684">
    <property type="term" value="F:damaged DNA binding"/>
    <property type="evidence" value="ECO:0000318"/>
    <property type="project" value="GO_Central"/>
</dbReference>
<dbReference type="Pfam" id="PF00498">
    <property type="entry name" value="FHA"/>
    <property type="match status" value="1"/>
</dbReference>
<evidence type="ECO:0000313" key="14">
    <source>
        <dbReference type="EMBL" id="EDO41630.1"/>
    </source>
</evidence>
<dbReference type="CDD" id="cd22667">
    <property type="entry name" value="FHA_NBN"/>
    <property type="match status" value="1"/>
</dbReference>
<dbReference type="InterPro" id="IPR013908">
    <property type="entry name" value="Nibrin_C"/>
</dbReference>
<feature type="region of interest" description="Disordered" evidence="11">
    <location>
        <begin position="534"/>
        <end position="659"/>
    </location>
</feature>
<dbReference type="FunFam" id="3.40.50.10980:FF:000001">
    <property type="entry name" value="Nibrin"/>
    <property type="match status" value="1"/>
</dbReference>
<feature type="region of interest" description="Disordered" evidence="11">
    <location>
        <begin position="416"/>
        <end position="444"/>
    </location>
</feature>
<feature type="compositionally biased region" description="Polar residues" evidence="11">
    <location>
        <begin position="639"/>
        <end position="659"/>
    </location>
</feature>
<evidence type="ECO:0000256" key="10">
    <source>
        <dbReference type="ARBA" id="ARBA00044757"/>
    </source>
</evidence>
<keyword evidence="4" id="KW-0158">Chromosome</keyword>
<dbReference type="GO" id="GO:0051321">
    <property type="term" value="P:meiotic cell cycle"/>
    <property type="evidence" value="ECO:0007669"/>
    <property type="project" value="UniProtKB-KW"/>
</dbReference>
<feature type="compositionally biased region" description="Basic and acidic residues" evidence="11">
    <location>
        <begin position="506"/>
        <end position="519"/>
    </location>
</feature>
<dbReference type="SUPFAM" id="SSF49879">
    <property type="entry name" value="SMAD/FHA domain"/>
    <property type="match status" value="1"/>
</dbReference>
<evidence type="ECO:0000313" key="15">
    <source>
        <dbReference type="Proteomes" id="UP000001593"/>
    </source>
</evidence>
<name>A7S415_NEMVE</name>
<dbReference type="Pfam" id="PF00533">
    <property type="entry name" value="BRCT"/>
    <property type="match status" value="1"/>
</dbReference>
<feature type="region of interest" description="Disordered" evidence="11">
    <location>
        <begin position="492"/>
        <end position="519"/>
    </location>
</feature>
<feature type="domain" description="BRCT" evidence="13">
    <location>
        <begin position="116"/>
        <end position="189"/>
    </location>
</feature>
<dbReference type="InterPro" id="IPR043014">
    <property type="entry name" value="Nibrin_BRCT2_sf"/>
</dbReference>
<dbReference type="HOGENOM" id="CLU_023410_0_0_1"/>
<dbReference type="SMART" id="SM01348">
    <property type="entry name" value="Nbs1_C"/>
    <property type="match status" value="1"/>
</dbReference>
<dbReference type="OrthoDB" id="552194at2759"/>
<evidence type="ECO:0000259" key="13">
    <source>
        <dbReference type="PROSITE" id="PS50172"/>
    </source>
</evidence>
<dbReference type="CDD" id="cd17741">
    <property type="entry name" value="BRCT_nibrin"/>
    <property type="match status" value="1"/>
</dbReference>
<evidence type="ECO:0000256" key="8">
    <source>
        <dbReference type="ARBA" id="ARBA00023254"/>
    </source>
</evidence>
<feature type="compositionally biased region" description="Low complexity" evidence="11">
    <location>
        <begin position="544"/>
        <end position="557"/>
    </location>
</feature>
<evidence type="ECO:0000256" key="7">
    <source>
        <dbReference type="ARBA" id="ARBA00023242"/>
    </source>
</evidence>
<evidence type="ECO:0000256" key="6">
    <source>
        <dbReference type="ARBA" id="ARBA00023204"/>
    </source>
</evidence>
<dbReference type="Proteomes" id="UP000001593">
    <property type="component" value="Unassembled WGS sequence"/>
</dbReference>
<dbReference type="InterPro" id="IPR032429">
    <property type="entry name" value="Nibrin_BRCT2"/>
</dbReference>
<evidence type="ECO:0000256" key="5">
    <source>
        <dbReference type="ARBA" id="ARBA00022763"/>
    </source>
</evidence>
<proteinExistence type="inferred from homology"/>
<evidence type="ECO:0000256" key="9">
    <source>
        <dbReference type="ARBA" id="ARBA00023306"/>
    </source>
</evidence>
<keyword evidence="8" id="KW-0469">Meiosis</keyword>
<dbReference type="PANTHER" id="PTHR12162">
    <property type="entry name" value="NIBRIN-RELATED"/>
    <property type="match status" value="1"/>
</dbReference>
<dbReference type="KEGG" id="nve:5513388"/>
<dbReference type="InterPro" id="IPR008984">
    <property type="entry name" value="SMAD_FHA_dom_sf"/>
</dbReference>
<protein>
    <recommendedName>
        <fullName evidence="3">Nibrin</fullName>
    </recommendedName>
</protein>
<dbReference type="FunCoup" id="A7S415">
    <property type="interactions" value="194"/>
</dbReference>
<gene>
    <name evidence="14" type="ORF">NEMVEDRAFT_v1g242707</name>
</gene>
<dbReference type="GO" id="GO:0000724">
    <property type="term" value="P:double-strand break repair via homologous recombination"/>
    <property type="evidence" value="ECO:0000318"/>
    <property type="project" value="GO_Central"/>
</dbReference>
<evidence type="ECO:0000256" key="4">
    <source>
        <dbReference type="ARBA" id="ARBA00022454"/>
    </source>
</evidence>
<sequence length="794" mass="89135">MWELTPIDPKAQDINQGTVRFIVDKEYVVGRKDCQILINGDPSISRKHAVFTIGFNISDLGDTSKLPEVTVRDTSKYGVSVNGTKLESGGSCQLANGDVILFGTHNSSYRLSYIQTVFATSCLDTNKKKILKKQIHKLGGHLLSEWRRDCTTHLVMEGLTFTVKVIQALASCCPIVTPEFVDEMIKSSEENRPLQDYRNYLPPIKEETIKSDGEKFLPNPDRKSLFSGKNFVFLSKKQYKRTFEAVEQCGGRTSLYESADCLVDSENLVASNCCVMMVDAKERESLAPATRQFIGQAMDVLKRHRMRPIPESELGLAILQVSLSTYCNPNMEAVPLLTQNLVCQSLQIGPEEISQVFSQHRATDDQFKKPIMPWKGNSNKLGFAKTEPKTSVMETVLETQTQTSPVDKKPTGIIAETQRDSQAPHTTVHQTSTSPGKDKSTMDTTPVKHALVSDTPLNETLHWKKRPTIKASPIAETQFDTSRSVFHAQSMENSQHHFQQASNKSPELDPSKPKNTSDDIKFAVPESMEFECDSSVREHGGKGSSLLSESNVESVSEWKTAKRARLESNGSLTEDMNPCKRNRNEEASKNGFQEENLPRQTASVKELPSTFVHKRTRRSDYKSEITSQLSRQSDDDNETPQAETTIDSRPSIVNGTSCQLPDGFLSARLPRQLSLKQGDEEDEEDASPLRNLVIVEEASLVVRRPREPGQAIPSADGNTRNFKKFKKQWYPGRDSVLPRLIGGSDLAVFESQTGVEQELWFAEAREVDAEQERLDRQAEQMFLMETEKKTRKKR</sequence>
<evidence type="ECO:0000256" key="11">
    <source>
        <dbReference type="SAM" id="MobiDB-lite"/>
    </source>
</evidence>
<feature type="domain" description="FHA" evidence="12">
    <location>
        <begin position="27"/>
        <end position="86"/>
    </location>
</feature>
<keyword evidence="5" id="KW-0227">DNA damage</keyword>
<accession>A7S415</accession>
<keyword evidence="9" id="KW-0131">Cell cycle</keyword>
<dbReference type="FunFam" id="2.60.200.20:FF:000017">
    <property type="entry name" value="Nibrin"/>
    <property type="match status" value="1"/>
</dbReference>
<dbReference type="Pfam" id="PF08599">
    <property type="entry name" value="Nbs1_C"/>
    <property type="match status" value="1"/>
</dbReference>
<dbReference type="PROSITE" id="PS50006">
    <property type="entry name" value="FHA_DOMAIN"/>
    <property type="match status" value="1"/>
</dbReference>
<dbReference type="EMBL" id="DS469575">
    <property type="protein sequence ID" value="EDO41630.1"/>
    <property type="molecule type" value="Genomic_DNA"/>
</dbReference>
<dbReference type="GO" id="GO:0030870">
    <property type="term" value="C:Mre11 complex"/>
    <property type="evidence" value="ECO:0000318"/>
    <property type="project" value="GO_Central"/>
</dbReference>
<dbReference type="OMA" id="KKNFKMF"/>
<evidence type="ECO:0000256" key="1">
    <source>
        <dbReference type="ARBA" id="ARBA00004286"/>
    </source>
</evidence>
<keyword evidence="6" id="KW-0234">DNA repair</keyword>
<dbReference type="GO" id="GO:0016605">
    <property type="term" value="C:PML body"/>
    <property type="evidence" value="ECO:0007669"/>
    <property type="project" value="UniProtKB-SubCell"/>
</dbReference>
<feature type="compositionally biased region" description="Polar residues" evidence="11">
    <location>
        <begin position="420"/>
        <end position="435"/>
    </location>
</feature>
<feature type="compositionally biased region" description="Polar residues" evidence="11">
    <location>
        <begin position="590"/>
        <end position="603"/>
    </location>
</feature>
<dbReference type="STRING" id="45351.A7S415"/>
<dbReference type="PROSITE" id="PS50172">
    <property type="entry name" value="BRCT"/>
    <property type="match status" value="1"/>
</dbReference>
<dbReference type="SUPFAM" id="SSF52113">
    <property type="entry name" value="BRCT domain"/>
    <property type="match status" value="1"/>
</dbReference>